<dbReference type="Proteomes" id="UP000721844">
    <property type="component" value="Unassembled WGS sequence"/>
</dbReference>
<organism evidence="1 2">
    <name type="scientific">Acidisoma cellulosilyticum</name>
    <dbReference type="NCBI Taxonomy" id="2802395"/>
    <lineage>
        <taxon>Bacteria</taxon>
        <taxon>Pseudomonadati</taxon>
        <taxon>Pseudomonadota</taxon>
        <taxon>Alphaproteobacteria</taxon>
        <taxon>Acetobacterales</taxon>
        <taxon>Acidocellaceae</taxon>
        <taxon>Acidisoma</taxon>
    </lineage>
</organism>
<evidence type="ECO:0000313" key="2">
    <source>
        <dbReference type="Proteomes" id="UP000721844"/>
    </source>
</evidence>
<dbReference type="EMBL" id="JAESVA010000005">
    <property type="protein sequence ID" value="MCB8881681.1"/>
    <property type="molecule type" value="Genomic_DNA"/>
</dbReference>
<evidence type="ECO:0000313" key="1">
    <source>
        <dbReference type="EMBL" id="MCB8881681.1"/>
    </source>
</evidence>
<name>A0A963Z357_9PROT</name>
<keyword evidence="2" id="KW-1185">Reference proteome</keyword>
<protein>
    <submittedName>
        <fullName evidence="1">Uncharacterized protein</fullName>
    </submittedName>
</protein>
<reference evidence="1 2" key="1">
    <citation type="journal article" date="2021" name="Microorganisms">
        <title>Acidisoma silvae sp. nov. and Acidisomacellulosilytica sp. nov., Two Acidophilic Bacteria Isolated from Decaying Wood, Hydrolyzing Cellulose and Producing Poly-3-hydroxybutyrate.</title>
        <authorList>
            <person name="Mieszkin S."/>
            <person name="Pouder E."/>
            <person name="Uroz S."/>
            <person name="Simon-Colin C."/>
            <person name="Alain K."/>
        </authorList>
    </citation>
    <scope>NUCLEOTIDE SEQUENCE [LARGE SCALE GENOMIC DNA]</scope>
    <source>
        <strain evidence="1 2">HW T5.17</strain>
    </source>
</reference>
<proteinExistence type="predicted"/>
<accession>A0A963Z357</accession>
<dbReference type="AlphaFoldDB" id="A0A963Z357"/>
<sequence length="224" mass="25232">MSGDLYDFFRDQGGIIAGVLALGAALIANRGAKSAAKHQVDAMERQAKRVLARDNKIAENRLLGMLSKTDDDIQILKKRLEASKYYIENAPVVREVRQTIRKPNLDIVWNDIGRFGEEFVALYMTLDNRVDDFINSDITEINAVKNELAEFDTFVTVLENHLKAAAKKTNGMILETEKAPARWRGVSIKRLVPFRVVRISDSNPISADPKRLERVDKPSNHGEL</sequence>
<comment type="caution">
    <text evidence="1">The sequence shown here is derived from an EMBL/GenBank/DDBJ whole genome shotgun (WGS) entry which is preliminary data.</text>
</comment>
<dbReference type="RefSeq" id="WP_227308346.1">
    <property type="nucleotide sequence ID" value="NZ_JAESVA010000005.1"/>
</dbReference>
<gene>
    <name evidence="1" type="ORF">ACELLULO517_15645</name>
</gene>